<proteinExistence type="predicted"/>
<dbReference type="AlphaFoldDB" id="A0A451B445"/>
<protein>
    <submittedName>
        <fullName evidence="2">Uncharacterized protein</fullName>
    </submittedName>
</protein>
<organism evidence="2">
    <name type="scientific">Candidatus Kentrum sp. UNK</name>
    <dbReference type="NCBI Taxonomy" id="2126344"/>
    <lineage>
        <taxon>Bacteria</taxon>
        <taxon>Pseudomonadati</taxon>
        <taxon>Pseudomonadota</taxon>
        <taxon>Gammaproteobacteria</taxon>
        <taxon>Candidatus Kentrum</taxon>
    </lineage>
</organism>
<dbReference type="EMBL" id="CAADGD010000159">
    <property type="protein sequence ID" value="VFK73052.1"/>
    <property type="molecule type" value="Genomic_DNA"/>
</dbReference>
<evidence type="ECO:0000313" key="2">
    <source>
        <dbReference type="EMBL" id="VFK73052.1"/>
    </source>
</evidence>
<accession>A0A451B445</accession>
<sequence>MPVDHDRIRRESNRWNCLLTLKNAQPLGVWEELILDTLRAITPDITKKEVREIMDYLQEQGYVRLKKKPHGRWHGKLTANGLHLLDYDIDCPPGISRPEKYW</sequence>
<dbReference type="EMBL" id="CAADFZ010000159">
    <property type="protein sequence ID" value="VFK67720.1"/>
    <property type="molecule type" value="Genomic_DNA"/>
</dbReference>
<reference evidence="2" key="1">
    <citation type="submission" date="2019-02" db="EMBL/GenBank/DDBJ databases">
        <authorList>
            <person name="Gruber-Vodicka R. H."/>
            <person name="Seah K. B. B."/>
        </authorList>
    </citation>
    <scope>NUCLEOTIDE SEQUENCE</scope>
    <source>
        <strain evidence="2">BECK_BY19</strain>
        <strain evidence="1">BECK_BY8</strain>
    </source>
</reference>
<evidence type="ECO:0000313" key="1">
    <source>
        <dbReference type="EMBL" id="VFK67720.1"/>
    </source>
</evidence>
<name>A0A451B445_9GAMM</name>
<gene>
    <name evidence="1" type="ORF">BECKUNK1418G_GA0071005_115912</name>
    <name evidence="2" type="ORF">BECKUNK1418H_GA0071006_115912</name>
</gene>